<evidence type="ECO:0000313" key="1">
    <source>
        <dbReference type="EMBL" id="KAJ0989105.1"/>
    </source>
</evidence>
<reference evidence="1" key="2">
    <citation type="journal article" date="2022" name="Hortic Res">
        <title>The genome of Dioscorea zingiberensis sheds light on the biosynthesis, origin and evolution of the medicinally important diosgenin saponins.</title>
        <authorList>
            <person name="Li Y."/>
            <person name="Tan C."/>
            <person name="Li Z."/>
            <person name="Guo J."/>
            <person name="Li S."/>
            <person name="Chen X."/>
            <person name="Wang C."/>
            <person name="Dai X."/>
            <person name="Yang H."/>
            <person name="Song W."/>
            <person name="Hou L."/>
            <person name="Xu J."/>
            <person name="Tong Z."/>
            <person name="Xu A."/>
            <person name="Yuan X."/>
            <person name="Wang W."/>
            <person name="Yang Q."/>
            <person name="Chen L."/>
            <person name="Sun Z."/>
            <person name="Wang K."/>
            <person name="Pan B."/>
            <person name="Chen J."/>
            <person name="Bao Y."/>
            <person name="Liu F."/>
            <person name="Qi X."/>
            <person name="Gang D.R."/>
            <person name="Wen J."/>
            <person name="Li J."/>
        </authorList>
    </citation>
    <scope>NUCLEOTIDE SEQUENCE</scope>
    <source>
        <strain evidence="1">Dzin_1.0</strain>
    </source>
</reference>
<sequence length="100" mass="11539">MESIYIIALLKRMLQSSYQQKFMLTCQNFKIRLQMLKKFQSRNLTSIIQTAKRHNKAYSPNKTGASVNNPDIITNPEVEPYAELLSICLLLQVEEQTQGC</sequence>
<dbReference type="AlphaFoldDB" id="A0A9D5DCB4"/>
<comment type="caution">
    <text evidence="1">The sequence shown here is derived from an EMBL/GenBank/DDBJ whole genome shotgun (WGS) entry which is preliminary data.</text>
</comment>
<gene>
    <name evidence="1" type="ORF">J5N97_007461</name>
</gene>
<dbReference type="EMBL" id="JAGGNH010000001">
    <property type="protein sequence ID" value="KAJ0989105.1"/>
    <property type="molecule type" value="Genomic_DNA"/>
</dbReference>
<keyword evidence="2" id="KW-1185">Reference proteome</keyword>
<evidence type="ECO:0000313" key="2">
    <source>
        <dbReference type="Proteomes" id="UP001085076"/>
    </source>
</evidence>
<accession>A0A9D5DCB4</accession>
<organism evidence="1 2">
    <name type="scientific">Dioscorea zingiberensis</name>
    <dbReference type="NCBI Taxonomy" id="325984"/>
    <lineage>
        <taxon>Eukaryota</taxon>
        <taxon>Viridiplantae</taxon>
        <taxon>Streptophyta</taxon>
        <taxon>Embryophyta</taxon>
        <taxon>Tracheophyta</taxon>
        <taxon>Spermatophyta</taxon>
        <taxon>Magnoliopsida</taxon>
        <taxon>Liliopsida</taxon>
        <taxon>Dioscoreales</taxon>
        <taxon>Dioscoreaceae</taxon>
        <taxon>Dioscorea</taxon>
    </lineage>
</organism>
<name>A0A9D5DCB4_9LILI</name>
<dbReference type="Proteomes" id="UP001085076">
    <property type="component" value="Miscellaneous, Linkage group lg01"/>
</dbReference>
<proteinExistence type="predicted"/>
<protein>
    <submittedName>
        <fullName evidence="1">Uncharacterized protein</fullName>
    </submittedName>
</protein>
<reference evidence="1" key="1">
    <citation type="submission" date="2021-03" db="EMBL/GenBank/DDBJ databases">
        <authorList>
            <person name="Li Z."/>
            <person name="Yang C."/>
        </authorList>
    </citation>
    <scope>NUCLEOTIDE SEQUENCE</scope>
    <source>
        <strain evidence="1">Dzin_1.0</strain>
        <tissue evidence="1">Leaf</tissue>
    </source>
</reference>